<sequence length="150" mass="18136">MIALIKYTYMMEPEKVQEELDKLWGRYQEILNKLKPNWEEINEARAILFLTGGTYCEQIAVDAIKKRLHLLKEKLELIEFFNLIDKNSEKLEELRKDELFKKLEKFYRIIKRYKNTYCGGGLYFNEEKFIETYQKTNPNKELKIGYKGDF</sequence>
<protein>
    <submittedName>
        <fullName evidence="1">Uncharacterized protein</fullName>
    </submittedName>
</protein>
<gene>
    <name evidence="1" type="ORF">S01H1_50621</name>
</gene>
<name>X0VZV8_9ZZZZ</name>
<dbReference type="AlphaFoldDB" id="X0VZV8"/>
<proteinExistence type="predicted"/>
<dbReference type="EMBL" id="BARS01032622">
    <property type="protein sequence ID" value="GAG16637.1"/>
    <property type="molecule type" value="Genomic_DNA"/>
</dbReference>
<evidence type="ECO:0000313" key="1">
    <source>
        <dbReference type="EMBL" id="GAG16637.1"/>
    </source>
</evidence>
<organism evidence="1">
    <name type="scientific">marine sediment metagenome</name>
    <dbReference type="NCBI Taxonomy" id="412755"/>
    <lineage>
        <taxon>unclassified sequences</taxon>
        <taxon>metagenomes</taxon>
        <taxon>ecological metagenomes</taxon>
    </lineage>
</organism>
<accession>X0VZV8</accession>
<comment type="caution">
    <text evidence="1">The sequence shown here is derived from an EMBL/GenBank/DDBJ whole genome shotgun (WGS) entry which is preliminary data.</text>
</comment>
<reference evidence="1" key="1">
    <citation type="journal article" date="2014" name="Front. Microbiol.">
        <title>High frequency of phylogenetically diverse reductive dehalogenase-homologous genes in deep subseafloor sedimentary metagenomes.</title>
        <authorList>
            <person name="Kawai M."/>
            <person name="Futagami T."/>
            <person name="Toyoda A."/>
            <person name="Takaki Y."/>
            <person name="Nishi S."/>
            <person name="Hori S."/>
            <person name="Arai W."/>
            <person name="Tsubouchi T."/>
            <person name="Morono Y."/>
            <person name="Uchiyama I."/>
            <person name="Ito T."/>
            <person name="Fujiyama A."/>
            <person name="Inagaki F."/>
            <person name="Takami H."/>
        </authorList>
    </citation>
    <scope>NUCLEOTIDE SEQUENCE</scope>
    <source>
        <strain evidence="1">Expedition CK06-06</strain>
    </source>
</reference>